<dbReference type="GO" id="GO:0005525">
    <property type="term" value="F:GTP binding"/>
    <property type="evidence" value="ECO:0007669"/>
    <property type="project" value="InterPro"/>
</dbReference>
<evidence type="ECO:0000256" key="2">
    <source>
        <dbReference type="ARBA" id="ARBA00022723"/>
    </source>
</evidence>
<proteinExistence type="inferred from homology"/>
<dbReference type="FunFam" id="3.10.20.30:FF:000001">
    <property type="entry name" value="Ribosome-binding ATPase YchF"/>
    <property type="match status" value="1"/>
</dbReference>
<dbReference type="InterPro" id="IPR012676">
    <property type="entry name" value="TGS-like"/>
</dbReference>
<keyword evidence="3 6" id="KW-0547">Nucleotide-binding</keyword>
<feature type="binding site" evidence="6">
    <location>
        <begin position="12"/>
        <end position="17"/>
    </location>
    <ligand>
        <name>ATP</name>
        <dbReference type="ChEBI" id="CHEBI:30616"/>
    </ligand>
</feature>
<organism evidence="9 10">
    <name type="scientific">Candidatus Komeilibacteria bacterium RIFCSPHIGHO2_01_FULL_52_14</name>
    <dbReference type="NCBI Taxonomy" id="1798549"/>
    <lineage>
        <taxon>Bacteria</taxon>
        <taxon>Candidatus Komeiliibacteriota</taxon>
    </lineage>
</organism>
<dbReference type="Gene3D" id="1.10.150.300">
    <property type="entry name" value="TGS-like domain"/>
    <property type="match status" value="1"/>
</dbReference>
<sequence length="353" mass="39369">MSFSLGIVGLPNVGKSTLFQALTKKKVDASNYPFCTIDPNVGVVAVPDERLARLAVLSKSEKIVPTTIEFVDIAGLVKGASQGEGLGNKFLNNIKEVDAIVEVVRTFPDPNVIHVHGEINPDSDKQVINLELCIADLDVAQKRLDRVISQLKGPQNKELLAERSLLEKVVEHLKKEQLLYTLELSDDEKILVKTYQFLTYKPLIYVYNVSEDEIKKPMQLPPNTVAICAKLESELADVPETELPQYLDELGLKDTGLNQLIKKSYELLNLLTFITTGPMESKAWTVVKGAKAPQAAGVIHTDFEKGFIRAEVIDWQELLQAGSWTESRNLGKLRMEGKNYVMQDGDVVHFHFN</sequence>
<keyword evidence="2" id="KW-0479">Metal-binding</keyword>
<dbReference type="Gene3D" id="3.40.50.300">
    <property type="entry name" value="P-loop containing nucleotide triphosphate hydrolases"/>
    <property type="match status" value="1"/>
</dbReference>
<dbReference type="GO" id="GO:0005737">
    <property type="term" value="C:cytoplasm"/>
    <property type="evidence" value="ECO:0007669"/>
    <property type="project" value="TreeGrafter"/>
</dbReference>
<dbReference type="HAMAP" id="MF_00944">
    <property type="entry name" value="YchF_OLA1_ATPase"/>
    <property type="match status" value="1"/>
</dbReference>
<accession>A0A1G2BN99</accession>
<dbReference type="PROSITE" id="PS51880">
    <property type="entry name" value="TGS"/>
    <property type="match status" value="1"/>
</dbReference>
<evidence type="ECO:0000256" key="3">
    <source>
        <dbReference type="ARBA" id="ARBA00022741"/>
    </source>
</evidence>
<dbReference type="EMBL" id="MHKK01000025">
    <property type="protein sequence ID" value="OGY89747.1"/>
    <property type="molecule type" value="Genomic_DNA"/>
</dbReference>
<feature type="domain" description="OBG-type G" evidence="7">
    <location>
        <begin position="3"/>
        <end position="269"/>
    </location>
</feature>
<dbReference type="InterPro" id="IPR004095">
    <property type="entry name" value="TGS"/>
</dbReference>
<dbReference type="CDD" id="cd01900">
    <property type="entry name" value="YchF"/>
    <property type="match status" value="1"/>
</dbReference>
<dbReference type="PROSITE" id="PS51710">
    <property type="entry name" value="G_OBG"/>
    <property type="match status" value="1"/>
</dbReference>
<dbReference type="PRINTS" id="PR00326">
    <property type="entry name" value="GTP1OBG"/>
</dbReference>
<name>A0A1G2BN99_9BACT</name>
<dbReference type="SUPFAM" id="SSF52540">
    <property type="entry name" value="P-loop containing nucleoside triphosphate hydrolases"/>
    <property type="match status" value="1"/>
</dbReference>
<dbReference type="InterPro" id="IPR013029">
    <property type="entry name" value="YchF_C"/>
</dbReference>
<dbReference type="GO" id="GO:0016887">
    <property type="term" value="F:ATP hydrolysis activity"/>
    <property type="evidence" value="ECO:0007669"/>
    <property type="project" value="UniProtKB-UniRule"/>
</dbReference>
<dbReference type="GO" id="GO:0043023">
    <property type="term" value="F:ribosomal large subunit binding"/>
    <property type="evidence" value="ECO:0007669"/>
    <property type="project" value="UniProtKB-UniRule"/>
</dbReference>
<evidence type="ECO:0000259" key="7">
    <source>
        <dbReference type="PROSITE" id="PS51710"/>
    </source>
</evidence>
<dbReference type="InterPro" id="IPR027417">
    <property type="entry name" value="P-loop_NTPase"/>
</dbReference>
<gene>
    <name evidence="6" type="primary">ychF</name>
    <name evidence="9" type="ORF">A2677_04445</name>
</gene>
<dbReference type="InterPro" id="IPR004396">
    <property type="entry name" value="ATPase_YchF/OLA1"/>
</dbReference>
<evidence type="ECO:0000256" key="1">
    <source>
        <dbReference type="ARBA" id="ARBA00001946"/>
    </source>
</evidence>
<keyword evidence="4 6" id="KW-0067">ATP-binding</keyword>
<dbReference type="AlphaFoldDB" id="A0A1G2BN99"/>
<dbReference type="PIRSF" id="PIRSF006641">
    <property type="entry name" value="CHP00092"/>
    <property type="match status" value="1"/>
</dbReference>
<protein>
    <recommendedName>
        <fullName evidence="6">Ribosome-binding ATPase YchF</fullName>
    </recommendedName>
</protein>
<evidence type="ECO:0000256" key="6">
    <source>
        <dbReference type="HAMAP-Rule" id="MF_00944"/>
    </source>
</evidence>
<dbReference type="FunFam" id="1.10.150.300:FF:000001">
    <property type="entry name" value="Ribosome-binding ATPase YchF"/>
    <property type="match status" value="1"/>
</dbReference>
<evidence type="ECO:0000313" key="10">
    <source>
        <dbReference type="Proteomes" id="UP000177817"/>
    </source>
</evidence>
<dbReference type="PANTHER" id="PTHR23305">
    <property type="entry name" value="OBG GTPASE FAMILY"/>
    <property type="match status" value="1"/>
</dbReference>
<dbReference type="CDD" id="cd04867">
    <property type="entry name" value="TGS_YchF_OLA1"/>
    <property type="match status" value="1"/>
</dbReference>
<dbReference type="Gene3D" id="3.10.20.30">
    <property type="match status" value="1"/>
</dbReference>
<dbReference type="SUPFAM" id="SSF81271">
    <property type="entry name" value="TGS-like"/>
    <property type="match status" value="1"/>
</dbReference>
<evidence type="ECO:0000313" key="9">
    <source>
        <dbReference type="EMBL" id="OGY89747.1"/>
    </source>
</evidence>
<evidence type="ECO:0000256" key="5">
    <source>
        <dbReference type="ARBA" id="ARBA00022842"/>
    </source>
</evidence>
<dbReference type="InterPro" id="IPR041706">
    <property type="entry name" value="YchF_N"/>
</dbReference>
<dbReference type="InterPro" id="IPR023192">
    <property type="entry name" value="TGS-like_dom_sf"/>
</dbReference>
<dbReference type="NCBIfam" id="TIGR00092">
    <property type="entry name" value="redox-regulated ATPase YchF"/>
    <property type="match status" value="1"/>
</dbReference>
<comment type="caution">
    <text evidence="9">The sequence shown here is derived from an EMBL/GenBank/DDBJ whole genome shotgun (WGS) entry which is preliminary data.</text>
</comment>
<dbReference type="GO" id="GO:0005524">
    <property type="term" value="F:ATP binding"/>
    <property type="evidence" value="ECO:0007669"/>
    <property type="project" value="UniProtKB-UniRule"/>
</dbReference>
<dbReference type="PANTHER" id="PTHR23305:SF18">
    <property type="entry name" value="OBG-TYPE G DOMAIN-CONTAINING PROTEIN"/>
    <property type="match status" value="1"/>
</dbReference>
<dbReference type="Pfam" id="PF06071">
    <property type="entry name" value="YchF-GTPase_C"/>
    <property type="match status" value="1"/>
</dbReference>
<comment type="cofactor">
    <cofactor evidence="1">
        <name>Mg(2+)</name>
        <dbReference type="ChEBI" id="CHEBI:18420"/>
    </cofactor>
</comment>
<evidence type="ECO:0000256" key="4">
    <source>
        <dbReference type="ARBA" id="ARBA00022840"/>
    </source>
</evidence>
<comment type="function">
    <text evidence="6">ATPase that binds to both the 70S ribosome and the 50S ribosomal subunit in a nucleotide-independent manner.</text>
</comment>
<dbReference type="InterPro" id="IPR012675">
    <property type="entry name" value="Beta-grasp_dom_sf"/>
</dbReference>
<dbReference type="InterPro" id="IPR031167">
    <property type="entry name" value="G_OBG"/>
</dbReference>
<dbReference type="GO" id="GO:0046872">
    <property type="term" value="F:metal ion binding"/>
    <property type="evidence" value="ECO:0007669"/>
    <property type="project" value="UniProtKB-KW"/>
</dbReference>
<evidence type="ECO:0000259" key="8">
    <source>
        <dbReference type="PROSITE" id="PS51880"/>
    </source>
</evidence>
<comment type="similarity">
    <text evidence="6">Belongs to the TRAFAC class OBG-HflX-like GTPase superfamily. OBG GTPase family. YchF/OLA1 subfamily.</text>
</comment>
<keyword evidence="5" id="KW-0460">Magnesium</keyword>
<feature type="domain" description="TGS" evidence="8">
    <location>
        <begin position="269"/>
        <end position="352"/>
    </location>
</feature>
<dbReference type="Proteomes" id="UP000177817">
    <property type="component" value="Unassembled WGS sequence"/>
</dbReference>
<dbReference type="InterPro" id="IPR006073">
    <property type="entry name" value="GTP-bd"/>
</dbReference>
<dbReference type="Pfam" id="PF01926">
    <property type="entry name" value="MMR_HSR1"/>
    <property type="match status" value="1"/>
</dbReference>
<reference evidence="9 10" key="1">
    <citation type="journal article" date="2016" name="Nat. Commun.">
        <title>Thousands of microbial genomes shed light on interconnected biogeochemical processes in an aquifer system.</title>
        <authorList>
            <person name="Anantharaman K."/>
            <person name="Brown C.T."/>
            <person name="Hug L.A."/>
            <person name="Sharon I."/>
            <person name="Castelle C.J."/>
            <person name="Probst A.J."/>
            <person name="Thomas B.C."/>
            <person name="Singh A."/>
            <person name="Wilkins M.J."/>
            <person name="Karaoz U."/>
            <person name="Brodie E.L."/>
            <person name="Williams K.H."/>
            <person name="Hubbard S.S."/>
            <person name="Banfield J.F."/>
        </authorList>
    </citation>
    <scope>NUCLEOTIDE SEQUENCE [LARGE SCALE GENOMIC DNA]</scope>
</reference>